<comment type="caution">
    <text evidence="6">The sequence shown here is derived from an EMBL/GenBank/DDBJ whole genome shotgun (WGS) entry which is preliminary data.</text>
</comment>
<dbReference type="InterPro" id="IPR050351">
    <property type="entry name" value="BphY/WalK/GraS-like"/>
</dbReference>
<dbReference type="PRINTS" id="PR00344">
    <property type="entry name" value="BCTRLSENSOR"/>
</dbReference>
<dbReference type="SUPFAM" id="SSF55874">
    <property type="entry name" value="ATPase domain of HSP90 chaperone/DNA topoisomerase II/histidine kinase"/>
    <property type="match status" value="1"/>
</dbReference>
<name>A0A7W9X3H4_9BURK</name>
<keyword evidence="7" id="KW-1185">Reference proteome</keyword>
<keyword evidence="3" id="KW-0808">Transferase</keyword>
<dbReference type="GO" id="GO:0007234">
    <property type="term" value="P:osmosensory signaling via phosphorelay pathway"/>
    <property type="evidence" value="ECO:0007669"/>
    <property type="project" value="TreeGrafter"/>
</dbReference>
<dbReference type="Pfam" id="PF02518">
    <property type="entry name" value="HATPase_c"/>
    <property type="match status" value="1"/>
</dbReference>
<dbReference type="Gene3D" id="3.30.565.10">
    <property type="entry name" value="Histidine kinase-like ATPase, C-terminal domain"/>
    <property type="match status" value="1"/>
</dbReference>
<dbReference type="GO" id="GO:0030295">
    <property type="term" value="F:protein kinase activator activity"/>
    <property type="evidence" value="ECO:0007669"/>
    <property type="project" value="TreeGrafter"/>
</dbReference>
<accession>A0A7W9X3H4</accession>
<feature type="domain" description="Histidine kinase" evidence="5">
    <location>
        <begin position="165"/>
        <end position="375"/>
    </location>
</feature>
<evidence type="ECO:0000256" key="3">
    <source>
        <dbReference type="ARBA" id="ARBA00022679"/>
    </source>
</evidence>
<dbReference type="SMART" id="SM00387">
    <property type="entry name" value="HATPase_c"/>
    <property type="match status" value="1"/>
</dbReference>
<dbReference type="PANTHER" id="PTHR42878">
    <property type="entry name" value="TWO-COMPONENT HISTIDINE KINASE"/>
    <property type="match status" value="1"/>
</dbReference>
<dbReference type="RefSeq" id="WP_229424834.1">
    <property type="nucleotide sequence ID" value="NZ_JACHBX010000004.1"/>
</dbReference>
<dbReference type="InterPro" id="IPR003594">
    <property type="entry name" value="HATPase_dom"/>
</dbReference>
<evidence type="ECO:0000313" key="7">
    <source>
        <dbReference type="Proteomes" id="UP000540787"/>
    </source>
</evidence>
<evidence type="ECO:0000256" key="2">
    <source>
        <dbReference type="ARBA" id="ARBA00012438"/>
    </source>
</evidence>
<organism evidence="6 7">
    <name type="scientific">Massilia aurea</name>
    <dbReference type="NCBI Taxonomy" id="373040"/>
    <lineage>
        <taxon>Bacteria</taxon>
        <taxon>Pseudomonadati</taxon>
        <taxon>Pseudomonadota</taxon>
        <taxon>Betaproteobacteria</taxon>
        <taxon>Burkholderiales</taxon>
        <taxon>Oxalobacteraceae</taxon>
        <taxon>Telluria group</taxon>
        <taxon>Massilia</taxon>
    </lineage>
</organism>
<dbReference type="AlphaFoldDB" id="A0A7W9X3H4"/>
<evidence type="ECO:0000313" key="6">
    <source>
        <dbReference type="EMBL" id="MBB6135738.1"/>
    </source>
</evidence>
<comment type="catalytic activity">
    <reaction evidence="1">
        <text>ATP + protein L-histidine = ADP + protein N-phospho-L-histidine.</text>
        <dbReference type="EC" id="2.7.13.3"/>
    </reaction>
</comment>
<proteinExistence type="predicted"/>
<dbReference type="GO" id="GO:0004673">
    <property type="term" value="F:protein histidine kinase activity"/>
    <property type="evidence" value="ECO:0007669"/>
    <property type="project" value="UniProtKB-EC"/>
</dbReference>
<evidence type="ECO:0000259" key="5">
    <source>
        <dbReference type="PROSITE" id="PS50109"/>
    </source>
</evidence>
<dbReference type="PANTHER" id="PTHR42878:SF14">
    <property type="entry name" value="OSMOLARITY TWO-COMPONENT SYSTEM PROTEIN SSK1"/>
    <property type="match status" value="1"/>
</dbReference>
<evidence type="ECO:0000256" key="1">
    <source>
        <dbReference type="ARBA" id="ARBA00000085"/>
    </source>
</evidence>
<reference evidence="6 7" key="1">
    <citation type="submission" date="2020-08" db="EMBL/GenBank/DDBJ databases">
        <title>The Agave Microbiome: Exploring the role of microbial communities in plant adaptations to desert environments.</title>
        <authorList>
            <person name="Partida-Martinez L.P."/>
        </authorList>
    </citation>
    <scope>NUCLEOTIDE SEQUENCE [LARGE SCALE GENOMIC DNA]</scope>
    <source>
        <strain evidence="6 7">AT3.2</strain>
    </source>
</reference>
<sequence>MMYEFLSNNADDLIQRCIDKVNKRPQRNASREQLRTGIPMFLEQLTKTLYAEEKIDTAAAMAISGASGGERKDASEMGATAAAHGAALLALDYTVDQVVHDYGDLCQAITDLAIERDAPFSADEFRTLNRCLDNAIASAVTEFSFQRDCAISDRYASETNERLGFLMHELRNSLSVATMAVAAMEVGHLSISGATGALLKRGHAAMQRLINLSLEDVRAEGAAAGPKGIFSLADFIHEARDSAQLEADKRGSALVVADVDKLLAIQGDRDLLLAALANLLNNALKFTCAHTAVSLTAYAEGQRVLIVVRDHCGGLPAGNAEKMFSPFTQRGDDRSGLGLGLSIARQSISRNGGQLSVEDFPGVGCAFTMNLPRHLALDGIPPAEQTH</sequence>
<dbReference type="GO" id="GO:0000156">
    <property type="term" value="F:phosphorelay response regulator activity"/>
    <property type="evidence" value="ECO:0007669"/>
    <property type="project" value="TreeGrafter"/>
</dbReference>
<dbReference type="EC" id="2.7.13.3" evidence="2"/>
<keyword evidence="4" id="KW-0418">Kinase</keyword>
<dbReference type="Proteomes" id="UP000540787">
    <property type="component" value="Unassembled WGS sequence"/>
</dbReference>
<dbReference type="InterPro" id="IPR005467">
    <property type="entry name" value="His_kinase_dom"/>
</dbReference>
<protein>
    <recommendedName>
        <fullName evidence="2">histidine kinase</fullName>
        <ecNumber evidence="2">2.7.13.3</ecNumber>
    </recommendedName>
</protein>
<dbReference type="InterPro" id="IPR036890">
    <property type="entry name" value="HATPase_C_sf"/>
</dbReference>
<dbReference type="PROSITE" id="PS50109">
    <property type="entry name" value="HIS_KIN"/>
    <property type="match status" value="1"/>
</dbReference>
<gene>
    <name evidence="6" type="ORF">HD842_003905</name>
</gene>
<dbReference type="InterPro" id="IPR004358">
    <property type="entry name" value="Sig_transdc_His_kin-like_C"/>
</dbReference>
<evidence type="ECO:0000256" key="4">
    <source>
        <dbReference type="ARBA" id="ARBA00022777"/>
    </source>
</evidence>
<dbReference type="EMBL" id="JACHBX010000004">
    <property type="protein sequence ID" value="MBB6135738.1"/>
    <property type="molecule type" value="Genomic_DNA"/>
</dbReference>